<reference evidence="1" key="1">
    <citation type="journal article" date="2012" name="Nature">
        <title>The oyster genome reveals stress adaptation and complexity of shell formation.</title>
        <authorList>
            <person name="Zhang G."/>
            <person name="Fang X."/>
            <person name="Guo X."/>
            <person name="Li L."/>
            <person name="Luo R."/>
            <person name="Xu F."/>
            <person name="Yang P."/>
            <person name="Zhang L."/>
            <person name="Wang X."/>
            <person name="Qi H."/>
            <person name="Xiong Z."/>
            <person name="Que H."/>
            <person name="Xie Y."/>
            <person name="Holland P.W."/>
            <person name="Paps J."/>
            <person name="Zhu Y."/>
            <person name="Wu F."/>
            <person name="Chen Y."/>
            <person name="Wang J."/>
            <person name="Peng C."/>
            <person name="Meng J."/>
            <person name="Yang L."/>
            <person name="Liu J."/>
            <person name="Wen B."/>
            <person name="Zhang N."/>
            <person name="Huang Z."/>
            <person name="Zhu Q."/>
            <person name="Feng Y."/>
            <person name="Mount A."/>
            <person name="Hedgecock D."/>
            <person name="Xu Z."/>
            <person name="Liu Y."/>
            <person name="Domazet-Loso T."/>
            <person name="Du Y."/>
            <person name="Sun X."/>
            <person name="Zhang S."/>
            <person name="Liu B."/>
            <person name="Cheng P."/>
            <person name="Jiang X."/>
            <person name="Li J."/>
            <person name="Fan D."/>
            <person name="Wang W."/>
            <person name="Fu W."/>
            <person name="Wang T."/>
            <person name="Wang B."/>
            <person name="Zhang J."/>
            <person name="Peng Z."/>
            <person name="Li Y."/>
            <person name="Li N."/>
            <person name="Wang J."/>
            <person name="Chen M."/>
            <person name="He Y."/>
            <person name="Tan F."/>
            <person name="Song X."/>
            <person name="Zheng Q."/>
            <person name="Huang R."/>
            <person name="Yang H."/>
            <person name="Du X."/>
            <person name="Chen L."/>
            <person name="Yang M."/>
            <person name="Gaffney P.M."/>
            <person name="Wang S."/>
            <person name="Luo L."/>
            <person name="She Z."/>
            <person name="Ming Y."/>
            <person name="Huang W."/>
            <person name="Zhang S."/>
            <person name="Huang B."/>
            <person name="Zhang Y."/>
            <person name="Qu T."/>
            <person name="Ni P."/>
            <person name="Miao G."/>
            <person name="Wang J."/>
            <person name="Wang Q."/>
            <person name="Steinberg C.E."/>
            <person name="Wang H."/>
            <person name="Li N."/>
            <person name="Qian L."/>
            <person name="Zhang G."/>
            <person name="Li Y."/>
            <person name="Yang H."/>
            <person name="Liu X."/>
            <person name="Wang J."/>
            <person name="Yin Y."/>
            <person name="Wang J."/>
        </authorList>
    </citation>
    <scope>NUCLEOTIDE SEQUENCE [LARGE SCALE GENOMIC DNA]</scope>
    <source>
        <strain evidence="1">05x7-T-G4-1.051#20</strain>
    </source>
</reference>
<evidence type="ECO:0000313" key="1">
    <source>
        <dbReference type="EMBL" id="EKC17340.1"/>
    </source>
</evidence>
<sequence>MGVLHLEFSSPCHPGIRESWKVMSSLCIQPSSVQETGQSGSKGHQPSTVQTTTDTCVYQTKTLLSC</sequence>
<organism evidence="1">
    <name type="scientific">Magallana gigas</name>
    <name type="common">Pacific oyster</name>
    <name type="synonym">Crassostrea gigas</name>
    <dbReference type="NCBI Taxonomy" id="29159"/>
    <lineage>
        <taxon>Eukaryota</taxon>
        <taxon>Metazoa</taxon>
        <taxon>Spiralia</taxon>
        <taxon>Lophotrochozoa</taxon>
        <taxon>Mollusca</taxon>
        <taxon>Bivalvia</taxon>
        <taxon>Autobranchia</taxon>
        <taxon>Pteriomorphia</taxon>
        <taxon>Ostreida</taxon>
        <taxon>Ostreoidea</taxon>
        <taxon>Ostreidae</taxon>
        <taxon>Magallana</taxon>
    </lineage>
</organism>
<name>K1PLJ6_MAGGI</name>
<dbReference type="HOGENOM" id="CLU_2833658_0_0_1"/>
<accession>K1PLJ6</accession>
<protein>
    <submittedName>
        <fullName evidence="1">Uncharacterized protein</fullName>
    </submittedName>
</protein>
<dbReference type="AlphaFoldDB" id="K1PLJ6"/>
<proteinExistence type="predicted"/>
<gene>
    <name evidence="1" type="ORF">CGI_10001071</name>
</gene>
<dbReference type="EMBL" id="JH823082">
    <property type="protein sequence ID" value="EKC17340.1"/>
    <property type="molecule type" value="Genomic_DNA"/>
</dbReference>
<dbReference type="InParanoid" id="K1PLJ6"/>